<dbReference type="Proteomes" id="UP000326207">
    <property type="component" value="Unassembled WGS sequence"/>
</dbReference>
<sequence length="395" mass="41251">MTVSTGVVLAAGEGTRLRPLTSTRPKPMLPVANRPILEYVLDALVDAGISDLVLVVGYKRDRVQNHVGSTYRGVPVTYVHQAKQLGSGHALLQAREAVDGPFLTVNGDRVIDPQTVGDALDAFDGTPTMAVRDHPNANEYPNGAVRLDGDRVTELVEQPDGPYRLINAGVYAFPAGWFDRLAATKRRDGDLYLPDAIVELAAERGVVGVRTEGLWVDITYPWDLLEATRQLLGAGLVDEQAHESGVYVHETARVHEDATLQGPVVVGPDAEIAAGVVVGPDTAVGRNITVEANATIERSLVGADTRVGSGATLCDCVTGMAGEIGPGVVVPGGETDVRIGTDIHERERLGAVVGDRVTLAGGSTLGPGTLLGVGATVGVGAIARDHVAAGAEVVR</sequence>
<dbReference type="SUPFAM" id="SSF51161">
    <property type="entry name" value="Trimeric LpxA-like enzymes"/>
    <property type="match status" value="1"/>
</dbReference>
<dbReference type="InterPro" id="IPR056729">
    <property type="entry name" value="GMPPB_C"/>
</dbReference>
<evidence type="ECO:0000256" key="1">
    <source>
        <dbReference type="ARBA" id="ARBA00005166"/>
    </source>
</evidence>
<dbReference type="RefSeq" id="WP_152133888.1">
    <property type="nucleotide sequence ID" value="NZ_QKKZ01000002.1"/>
</dbReference>
<dbReference type="PANTHER" id="PTHR43584:SF8">
    <property type="entry name" value="N-ACETYLMURAMATE ALPHA-1-PHOSPHATE URIDYLYLTRANSFERASE"/>
    <property type="match status" value="1"/>
</dbReference>
<dbReference type="Proteomes" id="UP000326865">
    <property type="component" value="Unassembled WGS sequence"/>
</dbReference>
<dbReference type="EMBL" id="QKKZ01000002">
    <property type="protein sequence ID" value="KAB7514636.1"/>
    <property type="molecule type" value="Genomic_DNA"/>
</dbReference>
<dbReference type="GO" id="GO:0019134">
    <property type="term" value="F:glucosamine-1-phosphate N-acetyltransferase activity"/>
    <property type="evidence" value="ECO:0007669"/>
    <property type="project" value="UniProtKB-EC"/>
</dbReference>
<proteinExistence type="predicted"/>
<dbReference type="GO" id="GO:0003977">
    <property type="term" value="F:UDP-N-acetylglucosamine diphosphorylase activity"/>
    <property type="evidence" value="ECO:0007669"/>
    <property type="project" value="UniProtKB-EC"/>
</dbReference>
<comment type="catalytic activity">
    <reaction evidence="11">
        <text>N-acetyl-alpha-D-glucosamine 1-phosphate + UTP + H(+) = UDP-N-acetyl-alpha-D-glucosamine + diphosphate</text>
        <dbReference type="Rhea" id="RHEA:13509"/>
        <dbReference type="ChEBI" id="CHEBI:15378"/>
        <dbReference type="ChEBI" id="CHEBI:33019"/>
        <dbReference type="ChEBI" id="CHEBI:46398"/>
        <dbReference type="ChEBI" id="CHEBI:57705"/>
        <dbReference type="ChEBI" id="CHEBI:57776"/>
        <dbReference type="EC" id="2.7.7.23"/>
    </reaction>
</comment>
<evidence type="ECO:0000259" key="12">
    <source>
        <dbReference type="Pfam" id="PF00483"/>
    </source>
</evidence>
<evidence type="ECO:0000256" key="8">
    <source>
        <dbReference type="ARBA" id="ARBA00023268"/>
    </source>
</evidence>
<accession>A0A5N5U7L0</accession>
<keyword evidence="9" id="KW-0012">Acyltransferase</keyword>
<evidence type="ECO:0000313" key="15">
    <source>
        <dbReference type="EMBL" id="KAB7519485.1"/>
    </source>
</evidence>
<evidence type="ECO:0000256" key="11">
    <source>
        <dbReference type="ARBA" id="ARBA00048493"/>
    </source>
</evidence>
<dbReference type="AlphaFoldDB" id="A0A5N5U7L0"/>
<protein>
    <recommendedName>
        <fullName evidence="5">Bifunctional protein GlmU</fullName>
        <ecNumber evidence="3">2.3.1.157</ecNumber>
        <ecNumber evidence="4">2.7.7.23</ecNumber>
    </recommendedName>
</protein>
<dbReference type="InterPro" id="IPR005835">
    <property type="entry name" value="NTP_transferase_dom"/>
</dbReference>
<dbReference type="EMBL" id="QMDY01000002">
    <property type="protein sequence ID" value="KAB7519485.1"/>
    <property type="molecule type" value="Genomic_DNA"/>
</dbReference>
<feature type="domain" description="Nucleotidyl transferase" evidence="12">
    <location>
        <begin position="6"/>
        <end position="231"/>
    </location>
</feature>
<evidence type="ECO:0000313" key="16">
    <source>
        <dbReference type="Proteomes" id="UP000326207"/>
    </source>
</evidence>
<evidence type="ECO:0000256" key="7">
    <source>
        <dbReference type="ARBA" id="ARBA00022695"/>
    </source>
</evidence>
<accession>A0A5N5ULT0</accession>
<evidence type="ECO:0000256" key="10">
    <source>
        <dbReference type="ARBA" id="ARBA00048247"/>
    </source>
</evidence>
<comment type="caution">
    <text evidence="14">The sequence shown here is derived from an EMBL/GenBank/DDBJ whole genome shotgun (WGS) entry which is preliminary data.</text>
</comment>
<dbReference type="Gene3D" id="2.160.10.10">
    <property type="entry name" value="Hexapeptide repeat proteins"/>
    <property type="match status" value="1"/>
</dbReference>
<organism evidence="14 17">
    <name type="scientific">Halosegnis rubeus</name>
    <dbReference type="NCBI Taxonomy" id="2212850"/>
    <lineage>
        <taxon>Archaea</taxon>
        <taxon>Methanobacteriati</taxon>
        <taxon>Methanobacteriota</taxon>
        <taxon>Stenosarchaea group</taxon>
        <taxon>Halobacteria</taxon>
        <taxon>Halobacteriales</taxon>
        <taxon>Natronomonadaceae</taxon>
        <taxon>Halosegnis</taxon>
    </lineage>
</organism>
<dbReference type="PANTHER" id="PTHR43584">
    <property type="entry name" value="NUCLEOTIDYL TRANSFERASE"/>
    <property type="match status" value="1"/>
</dbReference>
<name>A0A5N5U7L0_9EURY</name>
<dbReference type="Pfam" id="PF00483">
    <property type="entry name" value="NTP_transferase"/>
    <property type="match status" value="1"/>
</dbReference>
<feature type="domain" description="Mannose-1-phosphate guanyltransferase C-terminal" evidence="13">
    <location>
        <begin position="246"/>
        <end position="330"/>
    </location>
</feature>
<keyword evidence="17" id="KW-1185">Reference proteome</keyword>
<dbReference type="InterPro" id="IPR011004">
    <property type="entry name" value="Trimer_LpxA-like_sf"/>
</dbReference>
<gene>
    <name evidence="14" type="ORF">DM867_05830</name>
    <name evidence="15" type="ORF">DP108_05140</name>
</gene>
<evidence type="ECO:0000259" key="13">
    <source>
        <dbReference type="Pfam" id="PF25087"/>
    </source>
</evidence>
<evidence type="ECO:0000313" key="17">
    <source>
        <dbReference type="Proteomes" id="UP000326865"/>
    </source>
</evidence>
<evidence type="ECO:0000256" key="5">
    <source>
        <dbReference type="ARBA" id="ARBA00013414"/>
    </source>
</evidence>
<reference evidence="16 17" key="1">
    <citation type="submission" date="2019-10" db="EMBL/GenBank/DDBJ databases">
        <title>Unraveling microbial dark matter from salterns through culturing: the case of the genus Halosegnis.</title>
        <authorList>
            <person name="Duran-Viseras A."/>
            <person name="Andrei A.-S."/>
            <person name="Vera-Gargallo B."/>
            <person name="Ghai R."/>
            <person name="Sanchez-Porro C."/>
            <person name="Ventosa A."/>
        </authorList>
    </citation>
    <scope>NUCLEOTIDE SEQUENCE [LARGE SCALE GENOMIC DNA]</scope>
    <source>
        <strain evidence="14 17">F18-79</strain>
        <strain evidence="15 16">F19-13</strain>
    </source>
</reference>
<evidence type="ECO:0000256" key="2">
    <source>
        <dbReference type="ARBA" id="ARBA00005208"/>
    </source>
</evidence>
<dbReference type="Gene3D" id="3.90.550.10">
    <property type="entry name" value="Spore Coat Polysaccharide Biosynthesis Protein SpsA, Chain A"/>
    <property type="match status" value="1"/>
</dbReference>
<dbReference type="SUPFAM" id="SSF53448">
    <property type="entry name" value="Nucleotide-diphospho-sugar transferases"/>
    <property type="match status" value="1"/>
</dbReference>
<dbReference type="InterPro" id="IPR029044">
    <property type="entry name" value="Nucleotide-diphossugar_trans"/>
</dbReference>
<keyword evidence="7" id="KW-0548">Nucleotidyltransferase</keyword>
<dbReference type="CDD" id="cd04181">
    <property type="entry name" value="NTP_transferase"/>
    <property type="match status" value="1"/>
</dbReference>
<evidence type="ECO:0000256" key="3">
    <source>
        <dbReference type="ARBA" id="ARBA00012225"/>
    </source>
</evidence>
<evidence type="ECO:0000313" key="14">
    <source>
        <dbReference type="EMBL" id="KAB7514636.1"/>
    </source>
</evidence>
<evidence type="ECO:0000256" key="9">
    <source>
        <dbReference type="ARBA" id="ARBA00023315"/>
    </source>
</evidence>
<comment type="pathway">
    <text evidence="2">Nucleotide-sugar biosynthesis; UDP-N-acetyl-alpha-D-glucosamine biosynthesis; UDP-N-acetyl-alpha-D-glucosamine from N-acetyl-alpha-D-glucosamine 1-phosphate: step 1/1.</text>
</comment>
<keyword evidence="6 14" id="KW-0808">Transferase</keyword>
<dbReference type="EC" id="2.7.7.23" evidence="4"/>
<comment type="pathway">
    <text evidence="1">Nucleotide-sugar biosynthesis; UDP-N-acetyl-alpha-D-glucosamine biosynthesis; N-acetyl-alpha-D-glucosamine 1-phosphate from alpha-D-glucosamine 6-phosphate (route II): step 2/2.</text>
</comment>
<evidence type="ECO:0000256" key="6">
    <source>
        <dbReference type="ARBA" id="ARBA00022679"/>
    </source>
</evidence>
<dbReference type="EC" id="2.3.1.157" evidence="3"/>
<evidence type="ECO:0000256" key="4">
    <source>
        <dbReference type="ARBA" id="ARBA00012457"/>
    </source>
</evidence>
<dbReference type="InterPro" id="IPR050065">
    <property type="entry name" value="GlmU-like"/>
</dbReference>
<keyword evidence="8" id="KW-0511">Multifunctional enzyme</keyword>
<comment type="catalytic activity">
    <reaction evidence="10">
        <text>alpha-D-glucosamine 1-phosphate + acetyl-CoA = N-acetyl-alpha-D-glucosamine 1-phosphate + CoA + H(+)</text>
        <dbReference type="Rhea" id="RHEA:13725"/>
        <dbReference type="ChEBI" id="CHEBI:15378"/>
        <dbReference type="ChEBI" id="CHEBI:57287"/>
        <dbReference type="ChEBI" id="CHEBI:57288"/>
        <dbReference type="ChEBI" id="CHEBI:57776"/>
        <dbReference type="ChEBI" id="CHEBI:58516"/>
        <dbReference type="EC" id="2.3.1.157"/>
    </reaction>
</comment>
<dbReference type="Pfam" id="PF25087">
    <property type="entry name" value="GMPPB_C"/>
    <property type="match status" value="1"/>
</dbReference>